<evidence type="ECO:0000259" key="1">
    <source>
        <dbReference type="Pfam" id="PF14291"/>
    </source>
</evidence>
<protein>
    <submittedName>
        <fullName evidence="2">Zinc finger MYM-type protein 1</fullName>
    </submittedName>
</protein>
<organism evidence="2 3">
    <name type="scientific">Merluccius polli</name>
    <name type="common">Benguela hake</name>
    <name type="synonym">Merluccius cadenati</name>
    <dbReference type="NCBI Taxonomy" id="89951"/>
    <lineage>
        <taxon>Eukaryota</taxon>
        <taxon>Metazoa</taxon>
        <taxon>Chordata</taxon>
        <taxon>Craniata</taxon>
        <taxon>Vertebrata</taxon>
        <taxon>Euteleostomi</taxon>
        <taxon>Actinopterygii</taxon>
        <taxon>Neopterygii</taxon>
        <taxon>Teleostei</taxon>
        <taxon>Neoteleostei</taxon>
        <taxon>Acanthomorphata</taxon>
        <taxon>Zeiogadaria</taxon>
        <taxon>Gadariae</taxon>
        <taxon>Gadiformes</taxon>
        <taxon>Gadoidei</taxon>
        <taxon>Merlucciidae</taxon>
        <taxon>Merluccius</taxon>
    </lineage>
</organism>
<sequence length="308" mass="34473">MHEMETSSAEAPPLAVSRDEIELRFQRQWYQEFPWLHFIPGVEGALCFYCRKAFEKKTSQLAKNTGWRVYSFPLVLKTGRRAVKGKEQEAVCVRYIDHDLIVHEEFVGMYEVYVTTGENLAKVIMDVLLRLNLSVTLLRGQAYDGAANMAGIYSGAQAIIKKHQPLVPYVHCGAHCVNLITQHACTASSVVRDSLQWAHELGVLFGQSMKIKSIFQDITKAESGPAQSIRPLCPTRWTVRTGAIRSLLNQYQPVLLALEEMASGKSDSASRANGLLERLQRGNVVLGLLLALEVTEELECLNKSYTDS</sequence>
<feature type="domain" description="DUF4371" evidence="1">
    <location>
        <begin position="84"/>
        <end position="155"/>
    </location>
</feature>
<evidence type="ECO:0000313" key="3">
    <source>
        <dbReference type="Proteomes" id="UP001174136"/>
    </source>
</evidence>
<dbReference type="AlphaFoldDB" id="A0AA47N0T5"/>
<dbReference type="InterPro" id="IPR012337">
    <property type="entry name" value="RNaseH-like_sf"/>
</dbReference>
<dbReference type="SUPFAM" id="SSF53098">
    <property type="entry name" value="Ribonuclease H-like"/>
    <property type="match status" value="1"/>
</dbReference>
<dbReference type="InterPro" id="IPR025398">
    <property type="entry name" value="DUF4371"/>
</dbReference>
<comment type="caution">
    <text evidence="2">The sequence shown here is derived from an EMBL/GenBank/DDBJ whole genome shotgun (WGS) entry which is preliminary data.</text>
</comment>
<keyword evidence="3" id="KW-1185">Reference proteome</keyword>
<dbReference type="Proteomes" id="UP001174136">
    <property type="component" value="Unassembled WGS sequence"/>
</dbReference>
<gene>
    <name evidence="2" type="primary">ZMYM1_12</name>
    <name evidence="2" type="ORF">N1851_009417</name>
</gene>
<name>A0AA47N0T5_MERPO</name>
<evidence type="ECO:0000313" key="2">
    <source>
        <dbReference type="EMBL" id="KAK0149824.1"/>
    </source>
</evidence>
<reference evidence="2" key="1">
    <citation type="journal article" date="2023" name="Front. Mar. Sci.">
        <title>A new Merluccius polli reference genome to investigate the effects of global change in West African waters.</title>
        <authorList>
            <person name="Mateo J.L."/>
            <person name="Blanco-Fernandez C."/>
            <person name="Garcia-Vazquez E."/>
            <person name="Machado-Schiaffino G."/>
        </authorList>
    </citation>
    <scope>NUCLEOTIDE SEQUENCE</scope>
    <source>
        <strain evidence="2">C29</strain>
        <tissue evidence="2">Fin</tissue>
    </source>
</reference>
<dbReference type="EMBL" id="JAOPHQ010001714">
    <property type="protein sequence ID" value="KAK0149824.1"/>
    <property type="molecule type" value="Genomic_DNA"/>
</dbReference>
<dbReference type="PANTHER" id="PTHR45749:SF21">
    <property type="entry name" value="DUF4371 DOMAIN-CONTAINING PROTEIN"/>
    <property type="match status" value="1"/>
</dbReference>
<proteinExistence type="predicted"/>
<dbReference type="Pfam" id="PF14291">
    <property type="entry name" value="DUF4371"/>
    <property type="match status" value="1"/>
</dbReference>
<accession>A0AA47N0T5</accession>
<dbReference type="PANTHER" id="PTHR45749">
    <property type="match status" value="1"/>
</dbReference>